<name>A0A7C1JTK5_THERO</name>
<accession>A0A7C1JTK5</accession>
<dbReference type="AlphaFoldDB" id="A0A7C1JTK5"/>
<protein>
    <submittedName>
        <fullName evidence="1">DUF4202 domain-containing protein</fullName>
    </submittedName>
</protein>
<gene>
    <name evidence="2" type="ORF">ENM21_03870</name>
    <name evidence="1" type="ORF">ENP47_12105</name>
</gene>
<dbReference type="EMBL" id="DSJL01000011">
    <property type="protein sequence ID" value="HEF66320.1"/>
    <property type="molecule type" value="Genomic_DNA"/>
</dbReference>
<organism evidence="1">
    <name type="scientific">Thermomicrobium roseum</name>
    <dbReference type="NCBI Taxonomy" id="500"/>
    <lineage>
        <taxon>Bacteria</taxon>
        <taxon>Pseudomonadati</taxon>
        <taxon>Thermomicrobiota</taxon>
        <taxon>Thermomicrobia</taxon>
        <taxon>Thermomicrobiales</taxon>
        <taxon>Thermomicrobiaceae</taxon>
        <taxon>Thermomicrobium</taxon>
    </lineage>
</organism>
<dbReference type="EMBL" id="DRWX01000185">
    <property type="protein sequence ID" value="HHM96332.1"/>
    <property type="molecule type" value="Genomic_DNA"/>
</dbReference>
<proteinExistence type="predicted"/>
<reference evidence="1" key="1">
    <citation type="journal article" date="2020" name="mSystems">
        <title>Genome- and Community-Level Interaction Insights into Carbon Utilization and Element Cycling Functions of Hydrothermarchaeota in Hydrothermal Sediment.</title>
        <authorList>
            <person name="Zhou Z."/>
            <person name="Liu Y."/>
            <person name="Xu W."/>
            <person name="Pan J."/>
            <person name="Luo Z.H."/>
            <person name="Li M."/>
        </authorList>
    </citation>
    <scope>NUCLEOTIDE SEQUENCE [LARGE SCALE GENOMIC DNA]</scope>
    <source>
        <strain evidence="2">SpSt-1065</strain>
        <strain evidence="1">SpSt-222</strain>
    </source>
</reference>
<sequence>MPTDRELLDRAHQWIAPYWNAEHLRRTLDWLFILEPQASLALRLAALTHDMERHFPGPDSPRLNVQRGIPDRLYEEQHQKRSARIVAAWLTEQEADPALVEAVRDLVAVHEWGGWPEADLLQAADSLSFLEVNVDRFIGRGLTGEQGFTPELVAVHFRYMAERIRIPRARELAEPLLRAALARLQEQTVAAASAPVDGRSGGSR</sequence>
<dbReference type="Gene3D" id="1.10.3210.10">
    <property type="entry name" value="Hypothetical protein af1432"/>
    <property type="match status" value="1"/>
</dbReference>
<dbReference type="InterPro" id="IPR025255">
    <property type="entry name" value="DUF4202"/>
</dbReference>
<dbReference type="Pfam" id="PF13875">
    <property type="entry name" value="DUF4202"/>
    <property type="match status" value="1"/>
</dbReference>
<dbReference type="SUPFAM" id="SSF109604">
    <property type="entry name" value="HD-domain/PDEase-like"/>
    <property type="match status" value="1"/>
</dbReference>
<evidence type="ECO:0000313" key="1">
    <source>
        <dbReference type="EMBL" id="HEF66320.1"/>
    </source>
</evidence>
<evidence type="ECO:0000313" key="2">
    <source>
        <dbReference type="EMBL" id="HHM96332.1"/>
    </source>
</evidence>
<comment type="caution">
    <text evidence="1">The sequence shown here is derived from an EMBL/GenBank/DDBJ whole genome shotgun (WGS) entry which is preliminary data.</text>
</comment>